<accession>A0A2U0UH30</accession>
<name>A0A2U0UH30_9BACT</name>
<evidence type="ECO:0000313" key="1">
    <source>
        <dbReference type="EMBL" id="PVX56934.1"/>
    </source>
</evidence>
<organism evidence="1 2">
    <name type="scientific">Hallella colorans</name>
    <dbReference type="NCBI Taxonomy" id="1703337"/>
    <lineage>
        <taxon>Bacteria</taxon>
        <taxon>Pseudomonadati</taxon>
        <taxon>Bacteroidota</taxon>
        <taxon>Bacteroidia</taxon>
        <taxon>Bacteroidales</taxon>
        <taxon>Prevotellaceae</taxon>
        <taxon>Hallella</taxon>
    </lineage>
</organism>
<proteinExistence type="predicted"/>
<keyword evidence="2" id="KW-1185">Reference proteome</keyword>
<dbReference type="EMBL" id="QENY01000005">
    <property type="protein sequence ID" value="PVX56934.1"/>
    <property type="molecule type" value="Genomic_DNA"/>
</dbReference>
<sequence length="49" mass="5518">MPLYPNGTHPNNVKGVARLEGSPNHTMAHVWFGLLNVLEINRQRPINLT</sequence>
<comment type="caution">
    <text evidence="1">The sequence shown here is derived from an EMBL/GenBank/DDBJ whole genome shotgun (WGS) entry which is preliminary data.</text>
</comment>
<dbReference type="AlphaFoldDB" id="A0A2U0UH30"/>
<reference evidence="1 2" key="1">
    <citation type="submission" date="2018-05" db="EMBL/GenBank/DDBJ databases">
        <title>Genomic Encyclopedia of Type Strains, Phase IV (KMG-IV): sequencing the most valuable type-strain genomes for metagenomic binning, comparative biology and taxonomic classification.</title>
        <authorList>
            <person name="Goeker M."/>
        </authorList>
    </citation>
    <scope>NUCLEOTIDE SEQUENCE [LARGE SCALE GENOMIC DNA]</scope>
    <source>
        <strain evidence="1 2">DSM 100333</strain>
    </source>
</reference>
<gene>
    <name evidence="1" type="ORF">C7379_10555</name>
</gene>
<protein>
    <submittedName>
        <fullName evidence="1">Uncharacterized protein</fullName>
    </submittedName>
</protein>
<dbReference type="Proteomes" id="UP000245870">
    <property type="component" value="Unassembled WGS sequence"/>
</dbReference>
<evidence type="ECO:0000313" key="2">
    <source>
        <dbReference type="Proteomes" id="UP000245870"/>
    </source>
</evidence>